<dbReference type="EnsemblPlants" id="OB03G31610.1">
    <property type="protein sequence ID" value="OB03G31610.1"/>
    <property type="gene ID" value="OB03G31610"/>
</dbReference>
<dbReference type="InterPro" id="IPR015793">
    <property type="entry name" value="Pyrv_Knase_brl"/>
</dbReference>
<feature type="domain" description="Pyruvate kinase barrel" evidence="14">
    <location>
        <begin position="89"/>
        <end position="133"/>
    </location>
</feature>
<keyword evidence="7" id="KW-0547">Nucleotide-binding</keyword>
<evidence type="ECO:0000256" key="3">
    <source>
        <dbReference type="ARBA" id="ARBA00008663"/>
    </source>
</evidence>
<evidence type="ECO:0000256" key="5">
    <source>
        <dbReference type="ARBA" id="ARBA00022679"/>
    </source>
</evidence>
<keyword evidence="9" id="KW-0067">ATP-binding</keyword>
<evidence type="ECO:0000256" key="11">
    <source>
        <dbReference type="ARBA" id="ARBA00023152"/>
    </source>
</evidence>
<evidence type="ECO:0000256" key="9">
    <source>
        <dbReference type="ARBA" id="ARBA00022840"/>
    </source>
</evidence>
<dbReference type="EC" id="2.7.1.40" evidence="4"/>
<dbReference type="Gene3D" id="3.20.20.60">
    <property type="entry name" value="Phosphoenolpyruvate-binding domains"/>
    <property type="match status" value="1"/>
</dbReference>
<comment type="pathway">
    <text evidence="2">Carbohydrate degradation; glycolysis; pyruvate from D-glyceraldehyde 3-phosphate: step 5/5.</text>
</comment>
<keyword evidence="8" id="KW-0418">Kinase</keyword>
<evidence type="ECO:0000256" key="2">
    <source>
        <dbReference type="ARBA" id="ARBA00004997"/>
    </source>
</evidence>
<feature type="transmembrane region" description="Helical" evidence="13">
    <location>
        <begin position="76"/>
        <end position="93"/>
    </location>
</feature>
<feature type="transmembrane region" description="Helical" evidence="13">
    <location>
        <begin position="12"/>
        <end position="29"/>
    </location>
</feature>
<keyword evidence="6" id="KW-0479">Metal-binding</keyword>
<dbReference type="GO" id="GO:0000287">
    <property type="term" value="F:magnesium ion binding"/>
    <property type="evidence" value="ECO:0007669"/>
    <property type="project" value="InterPro"/>
</dbReference>
<keyword evidence="11" id="KW-0324">Glycolysis</keyword>
<dbReference type="InterPro" id="IPR015813">
    <property type="entry name" value="Pyrv/PenolPyrv_kinase-like_dom"/>
</dbReference>
<dbReference type="HOGENOM" id="CLU_1899423_0_0_1"/>
<reference evidence="15" key="1">
    <citation type="journal article" date="2013" name="Nat. Commun.">
        <title>Whole-genome sequencing of Oryza brachyantha reveals mechanisms underlying Oryza genome evolution.</title>
        <authorList>
            <person name="Chen J."/>
            <person name="Huang Q."/>
            <person name="Gao D."/>
            <person name="Wang J."/>
            <person name="Lang Y."/>
            <person name="Liu T."/>
            <person name="Li B."/>
            <person name="Bai Z."/>
            <person name="Luis Goicoechea J."/>
            <person name="Liang C."/>
            <person name="Chen C."/>
            <person name="Zhang W."/>
            <person name="Sun S."/>
            <person name="Liao Y."/>
            <person name="Zhang X."/>
            <person name="Yang L."/>
            <person name="Song C."/>
            <person name="Wang M."/>
            <person name="Shi J."/>
            <person name="Liu G."/>
            <person name="Liu J."/>
            <person name="Zhou H."/>
            <person name="Zhou W."/>
            <person name="Yu Q."/>
            <person name="An N."/>
            <person name="Chen Y."/>
            <person name="Cai Q."/>
            <person name="Wang B."/>
            <person name="Liu B."/>
            <person name="Min J."/>
            <person name="Huang Y."/>
            <person name="Wu H."/>
            <person name="Li Z."/>
            <person name="Zhang Y."/>
            <person name="Yin Y."/>
            <person name="Song W."/>
            <person name="Jiang J."/>
            <person name="Jackson S.A."/>
            <person name="Wing R.A."/>
            <person name="Wang J."/>
            <person name="Chen M."/>
        </authorList>
    </citation>
    <scope>NUCLEOTIDE SEQUENCE [LARGE SCALE GENOMIC DNA]</scope>
    <source>
        <strain evidence="15">cv. IRGC 101232</strain>
    </source>
</reference>
<keyword evidence="5" id="KW-0808">Transferase</keyword>
<dbReference type="GO" id="GO:0005524">
    <property type="term" value="F:ATP binding"/>
    <property type="evidence" value="ECO:0007669"/>
    <property type="project" value="UniProtKB-KW"/>
</dbReference>
<keyword evidence="12" id="KW-0670">Pyruvate</keyword>
<keyword evidence="10" id="KW-0460">Magnesium</keyword>
<evidence type="ECO:0000256" key="1">
    <source>
        <dbReference type="ARBA" id="ARBA00001958"/>
    </source>
</evidence>
<organism evidence="15">
    <name type="scientific">Oryza brachyantha</name>
    <name type="common">malo sina</name>
    <dbReference type="NCBI Taxonomy" id="4533"/>
    <lineage>
        <taxon>Eukaryota</taxon>
        <taxon>Viridiplantae</taxon>
        <taxon>Streptophyta</taxon>
        <taxon>Embryophyta</taxon>
        <taxon>Tracheophyta</taxon>
        <taxon>Spermatophyta</taxon>
        <taxon>Magnoliopsida</taxon>
        <taxon>Liliopsida</taxon>
        <taxon>Poales</taxon>
        <taxon>Poaceae</taxon>
        <taxon>BOP clade</taxon>
        <taxon>Oryzoideae</taxon>
        <taxon>Oryzeae</taxon>
        <taxon>Oryzinae</taxon>
        <taxon>Oryza</taxon>
    </lineage>
</organism>
<evidence type="ECO:0000256" key="4">
    <source>
        <dbReference type="ARBA" id="ARBA00012142"/>
    </source>
</evidence>
<evidence type="ECO:0000256" key="13">
    <source>
        <dbReference type="SAM" id="Phobius"/>
    </source>
</evidence>
<dbReference type="InterPro" id="IPR001697">
    <property type="entry name" value="Pyr_Knase"/>
</dbReference>
<dbReference type="Proteomes" id="UP000006038">
    <property type="component" value="Chromosome 3"/>
</dbReference>
<dbReference type="Gramene" id="OB03G31610.1">
    <property type="protein sequence ID" value="OB03G31610.1"/>
    <property type="gene ID" value="OB03G31610"/>
</dbReference>
<dbReference type="STRING" id="4533.J3LQ35"/>
<dbReference type="Pfam" id="PF00224">
    <property type="entry name" value="PK"/>
    <property type="match status" value="1"/>
</dbReference>
<evidence type="ECO:0000256" key="7">
    <source>
        <dbReference type="ARBA" id="ARBA00022741"/>
    </source>
</evidence>
<evidence type="ECO:0000256" key="10">
    <source>
        <dbReference type="ARBA" id="ARBA00022842"/>
    </source>
</evidence>
<dbReference type="GO" id="GO:0016301">
    <property type="term" value="F:kinase activity"/>
    <property type="evidence" value="ECO:0007669"/>
    <property type="project" value="UniProtKB-KW"/>
</dbReference>
<dbReference type="GO" id="GO:0004743">
    <property type="term" value="F:pyruvate kinase activity"/>
    <property type="evidence" value="ECO:0007669"/>
    <property type="project" value="UniProtKB-EC"/>
</dbReference>
<name>J3LQ35_ORYBR</name>
<evidence type="ECO:0000256" key="12">
    <source>
        <dbReference type="ARBA" id="ARBA00023317"/>
    </source>
</evidence>
<evidence type="ECO:0000313" key="15">
    <source>
        <dbReference type="EnsemblPlants" id="OB03G31610.1"/>
    </source>
</evidence>
<evidence type="ECO:0000313" key="16">
    <source>
        <dbReference type="Proteomes" id="UP000006038"/>
    </source>
</evidence>
<comment type="cofactor">
    <cofactor evidence="1">
        <name>K(+)</name>
        <dbReference type="ChEBI" id="CHEBI:29103"/>
    </cofactor>
</comment>
<accession>J3LQ35</accession>
<evidence type="ECO:0000256" key="6">
    <source>
        <dbReference type="ARBA" id="ARBA00022723"/>
    </source>
</evidence>
<dbReference type="AlphaFoldDB" id="J3LQ35"/>
<dbReference type="SUPFAM" id="SSF51621">
    <property type="entry name" value="Phosphoenolpyruvate/pyruvate domain"/>
    <property type="match status" value="1"/>
</dbReference>
<keyword evidence="13" id="KW-1133">Transmembrane helix</keyword>
<keyword evidence="13" id="KW-0472">Membrane</keyword>
<keyword evidence="13" id="KW-0812">Transmembrane</keyword>
<protein>
    <recommendedName>
        <fullName evidence="4">pyruvate kinase</fullName>
        <ecNumber evidence="4">2.7.1.40</ecNumber>
    </recommendedName>
</protein>
<evidence type="ECO:0000259" key="14">
    <source>
        <dbReference type="Pfam" id="PF00224"/>
    </source>
</evidence>
<reference evidence="15" key="2">
    <citation type="submission" date="2013-04" db="UniProtKB">
        <authorList>
            <consortium name="EnsemblPlants"/>
        </authorList>
    </citation>
    <scope>IDENTIFICATION</scope>
</reference>
<comment type="similarity">
    <text evidence="3">Belongs to the pyruvate kinase family.</text>
</comment>
<dbReference type="GO" id="GO:0030955">
    <property type="term" value="F:potassium ion binding"/>
    <property type="evidence" value="ECO:0007669"/>
    <property type="project" value="InterPro"/>
</dbReference>
<dbReference type="eggNOG" id="KOG2323">
    <property type="taxonomic scope" value="Eukaryota"/>
</dbReference>
<dbReference type="UniPathway" id="UPA00109">
    <property type="reaction ID" value="UER00188"/>
</dbReference>
<proteinExistence type="inferred from homology"/>
<dbReference type="InterPro" id="IPR040442">
    <property type="entry name" value="Pyrv_kinase-like_dom_sf"/>
</dbReference>
<sequence>MLIWHAKRNKASPIWLACAVVARMGLQVIKYESVIHEFDPYFNFHVTQIPPWPCDWRYCVSWLDIDSWNHLVEAKGTGAGLMAAAILAMAFLFQKTALHKCNMAGKPSVATRVLDSMTDNLRPTRAEATDVANG</sequence>
<keyword evidence="16" id="KW-1185">Reference proteome</keyword>
<dbReference type="PANTHER" id="PTHR11817">
    <property type="entry name" value="PYRUVATE KINASE"/>
    <property type="match status" value="1"/>
</dbReference>
<evidence type="ECO:0000256" key="8">
    <source>
        <dbReference type="ARBA" id="ARBA00022777"/>
    </source>
</evidence>